<comment type="caution">
    <text evidence="8">Lacks conserved residue(s) required for the propagation of feature annotation.</text>
</comment>
<keyword evidence="8" id="KW-0997">Cell inner membrane</keyword>
<dbReference type="Proteomes" id="UP000824107">
    <property type="component" value="Unassembled WGS sequence"/>
</dbReference>
<sequence length="197" mass="20925">MNSPSYQNFTRGLIRENPTLVMLLGMCPTLGVTTSALNGLGMGLATLFVLLLSNTAVSAVKNFIPAAIRIPCYITIIASFVTVVELLMAAYFPALHAALGIYIPLIVVNCIILGRAEAFASRNTIGQSVLDALGMGLGFTWALLALGLIREILGAGSAFGFSFVGEDAYPVLLFIMPPGAFLALAGLIVVFNWLRRK</sequence>
<comment type="subcellular location">
    <subcellularLocation>
        <location evidence="8">Cell inner membrane</location>
        <topology evidence="8">Multi-pass membrane protein</topology>
    </subcellularLocation>
    <subcellularLocation>
        <location evidence="1">Endomembrane system</location>
        <topology evidence="1">Multi-pass membrane protein</topology>
    </subcellularLocation>
</comment>
<comment type="caution">
    <text evidence="9">The sequence shown here is derived from an EMBL/GenBank/DDBJ whole genome shotgun (WGS) entry which is preliminary data.</text>
</comment>
<dbReference type="NCBIfam" id="TIGR01948">
    <property type="entry name" value="rnfE"/>
    <property type="match status" value="1"/>
</dbReference>
<dbReference type="GO" id="GO:0005886">
    <property type="term" value="C:plasma membrane"/>
    <property type="evidence" value="ECO:0007669"/>
    <property type="project" value="UniProtKB-SubCell"/>
</dbReference>
<dbReference type="PANTHER" id="PTHR30586">
    <property type="entry name" value="ELECTRON TRANSPORT COMPLEX PROTEIN RNFE"/>
    <property type="match status" value="1"/>
</dbReference>
<feature type="transmembrane region" description="Helical" evidence="8">
    <location>
        <begin position="128"/>
        <end position="149"/>
    </location>
</feature>
<keyword evidence="4 8" id="KW-1278">Translocase</keyword>
<gene>
    <name evidence="8" type="primary">rnfE</name>
    <name evidence="9" type="ORF">IAD20_01510</name>
</gene>
<comment type="subunit">
    <text evidence="8">The complex is composed of six subunits: RnfA, RnfB, RnfC, RnfD, RnfE and RnfG.</text>
</comment>
<name>A0A9D1M316_9PROT</name>
<evidence type="ECO:0000256" key="1">
    <source>
        <dbReference type="ARBA" id="ARBA00004127"/>
    </source>
</evidence>
<evidence type="ECO:0000256" key="5">
    <source>
        <dbReference type="ARBA" id="ARBA00022982"/>
    </source>
</evidence>
<reference evidence="9" key="1">
    <citation type="submission" date="2020-10" db="EMBL/GenBank/DDBJ databases">
        <authorList>
            <person name="Gilroy R."/>
        </authorList>
    </citation>
    <scope>NUCLEOTIDE SEQUENCE</scope>
    <source>
        <strain evidence="9">ChiW3-316</strain>
    </source>
</reference>
<accession>A0A9D1M316</accession>
<dbReference type="EMBL" id="DVNC01000015">
    <property type="protein sequence ID" value="HIU52740.1"/>
    <property type="molecule type" value="Genomic_DNA"/>
</dbReference>
<dbReference type="GO" id="GO:0022900">
    <property type="term" value="P:electron transport chain"/>
    <property type="evidence" value="ECO:0007669"/>
    <property type="project" value="UniProtKB-UniRule"/>
</dbReference>
<keyword evidence="8" id="KW-1003">Cell membrane</keyword>
<evidence type="ECO:0000256" key="7">
    <source>
        <dbReference type="ARBA" id="ARBA00023136"/>
    </source>
</evidence>
<dbReference type="GO" id="GO:0012505">
    <property type="term" value="C:endomembrane system"/>
    <property type="evidence" value="ECO:0007669"/>
    <property type="project" value="UniProtKB-SubCell"/>
</dbReference>
<evidence type="ECO:0000256" key="4">
    <source>
        <dbReference type="ARBA" id="ARBA00022967"/>
    </source>
</evidence>
<comment type="function">
    <text evidence="8">Part of a membrane-bound complex that couples electron transfer with translocation of ions across the membrane.</text>
</comment>
<keyword evidence="5 8" id="KW-0249">Electron transport</keyword>
<keyword evidence="2 8" id="KW-0813">Transport</keyword>
<comment type="similarity">
    <text evidence="8">Belongs to the NqrDE/RnfAE family.</text>
</comment>
<keyword evidence="7 8" id="KW-0472">Membrane</keyword>
<organism evidence="9 10">
    <name type="scientific">Candidatus Scatocola faecipullorum</name>
    <dbReference type="NCBI Taxonomy" id="2840917"/>
    <lineage>
        <taxon>Bacteria</taxon>
        <taxon>Pseudomonadati</taxon>
        <taxon>Pseudomonadota</taxon>
        <taxon>Alphaproteobacteria</taxon>
        <taxon>Rhodospirillales</taxon>
        <taxon>Rhodospirillaceae</taxon>
        <taxon>Rhodospirillaceae incertae sedis</taxon>
        <taxon>Candidatus Scatocola</taxon>
    </lineage>
</organism>
<dbReference type="EC" id="7.-.-.-" evidence="8"/>
<dbReference type="PANTHER" id="PTHR30586:SF0">
    <property type="entry name" value="ION-TRANSLOCATING OXIDOREDUCTASE COMPLEX SUBUNIT E"/>
    <property type="match status" value="1"/>
</dbReference>
<keyword evidence="3 8" id="KW-0812">Transmembrane</keyword>
<evidence type="ECO:0000313" key="10">
    <source>
        <dbReference type="Proteomes" id="UP000824107"/>
    </source>
</evidence>
<dbReference type="HAMAP" id="MF_00478">
    <property type="entry name" value="RsxE_RnfE"/>
    <property type="match status" value="1"/>
</dbReference>
<dbReference type="InterPro" id="IPR010968">
    <property type="entry name" value="RnfE"/>
</dbReference>
<reference evidence="9" key="2">
    <citation type="journal article" date="2021" name="PeerJ">
        <title>Extensive microbial diversity within the chicken gut microbiome revealed by metagenomics and culture.</title>
        <authorList>
            <person name="Gilroy R."/>
            <person name="Ravi A."/>
            <person name="Getino M."/>
            <person name="Pursley I."/>
            <person name="Horton D.L."/>
            <person name="Alikhan N.F."/>
            <person name="Baker D."/>
            <person name="Gharbi K."/>
            <person name="Hall N."/>
            <person name="Watson M."/>
            <person name="Adriaenssens E.M."/>
            <person name="Foster-Nyarko E."/>
            <person name="Jarju S."/>
            <person name="Secka A."/>
            <person name="Antonio M."/>
            <person name="Oren A."/>
            <person name="Chaudhuri R.R."/>
            <person name="La Ragione R."/>
            <person name="Hildebrand F."/>
            <person name="Pallen M.J."/>
        </authorList>
    </citation>
    <scope>NUCLEOTIDE SEQUENCE</scope>
    <source>
        <strain evidence="9">ChiW3-316</strain>
    </source>
</reference>
<evidence type="ECO:0000256" key="2">
    <source>
        <dbReference type="ARBA" id="ARBA00022448"/>
    </source>
</evidence>
<evidence type="ECO:0000256" key="6">
    <source>
        <dbReference type="ARBA" id="ARBA00022989"/>
    </source>
</evidence>
<evidence type="ECO:0000256" key="3">
    <source>
        <dbReference type="ARBA" id="ARBA00022692"/>
    </source>
</evidence>
<keyword evidence="6 8" id="KW-1133">Transmembrane helix</keyword>
<evidence type="ECO:0000256" key="8">
    <source>
        <dbReference type="HAMAP-Rule" id="MF_00478"/>
    </source>
</evidence>
<feature type="transmembrane region" description="Helical" evidence="8">
    <location>
        <begin position="169"/>
        <end position="194"/>
    </location>
</feature>
<evidence type="ECO:0000313" key="9">
    <source>
        <dbReference type="EMBL" id="HIU52740.1"/>
    </source>
</evidence>
<dbReference type="Pfam" id="PF02508">
    <property type="entry name" value="Rnf-Nqr"/>
    <property type="match status" value="1"/>
</dbReference>
<dbReference type="PIRSF" id="PIRSF006102">
    <property type="entry name" value="NQR_DE"/>
    <property type="match status" value="1"/>
</dbReference>
<dbReference type="AlphaFoldDB" id="A0A9D1M316"/>
<dbReference type="NCBIfam" id="NF009070">
    <property type="entry name" value="PRK12405.1"/>
    <property type="match status" value="1"/>
</dbReference>
<protein>
    <recommendedName>
        <fullName evidence="8">Ion-translocating oxidoreductase complex subunit E</fullName>
        <ecNumber evidence="8">7.-.-.-</ecNumber>
    </recommendedName>
    <alternativeName>
        <fullName evidence="8">Rnf electron transport complex subunit E</fullName>
    </alternativeName>
</protein>
<feature type="transmembrane region" description="Helical" evidence="8">
    <location>
        <begin position="98"/>
        <end position="116"/>
    </location>
</feature>
<dbReference type="InterPro" id="IPR003667">
    <property type="entry name" value="NqrDE/RnfAE"/>
</dbReference>
<feature type="transmembrane region" description="Helical" evidence="8">
    <location>
        <begin position="72"/>
        <end position="92"/>
    </location>
</feature>
<proteinExistence type="inferred from homology"/>